<dbReference type="RefSeq" id="WP_197454053.1">
    <property type="nucleotide sequence ID" value="NZ_CP036271.1"/>
</dbReference>
<dbReference type="SUPFAM" id="SSF46785">
    <property type="entry name" value="Winged helix' DNA-binding domain"/>
    <property type="match status" value="1"/>
</dbReference>
<evidence type="ECO:0000313" key="6">
    <source>
        <dbReference type="EMBL" id="QDT54580.1"/>
    </source>
</evidence>
<dbReference type="InterPro" id="IPR011711">
    <property type="entry name" value="GntR_C"/>
</dbReference>
<dbReference type="GO" id="GO:0003700">
    <property type="term" value="F:DNA-binding transcription factor activity"/>
    <property type="evidence" value="ECO:0007669"/>
    <property type="project" value="InterPro"/>
</dbReference>
<keyword evidence="2" id="KW-0238">DNA-binding</keyword>
<feature type="coiled-coil region" evidence="4">
    <location>
        <begin position="87"/>
        <end position="134"/>
    </location>
</feature>
<dbReference type="PROSITE" id="PS50949">
    <property type="entry name" value="HTH_GNTR"/>
    <property type="match status" value="1"/>
</dbReference>
<dbReference type="InterPro" id="IPR036390">
    <property type="entry name" value="WH_DNA-bd_sf"/>
</dbReference>
<keyword evidence="3" id="KW-0804">Transcription</keyword>
<dbReference type="InParanoid" id="A0A517SEM6"/>
<evidence type="ECO:0000259" key="5">
    <source>
        <dbReference type="PROSITE" id="PS50949"/>
    </source>
</evidence>
<dbReference type="SMART" id="SM00345">
    <property type="entry name" value="HTH_GNTR"/>
    <property type="match status" value="1"/>
</dbReference>
<reference evidence="6 7" key="1">
    <citation type="submission" date="2019-02" db="EMBL/GenBank/DDBJ databases">
        <title>Deep-cultivation of Planctomycetes and their phenomic and genomic characterization uncovers novel biology.</title>
        <authorList>
            <person name="Wiegand S."/>
            <person name="Jogler M."/>
            <person name="Boedeker C."/>
            <person name="Pinto D."/>
            <person name="Vollmers J."/>
            <person name="Rivas-Marin E."/>
            <person name="Kohn T."/>
            <person name="Peeters S.H."/>
            <person name="Heuer A."/>
            <person name="Rast P."/>
            <person name="Oberbeckmann S."/>
            <person name="Bunk B."/>
            <person name="Jeske O."/>
            <person name="Meyerdierks A."/>
            <person name="Storesund J.E."/>
            <person name="Kallscheuer N."/>
            <person name="Luecker S."/>
            <person name="Lage O.M."/>
            <person name="Pohl T."/>
            <person name="Merkel B.J."/>
            <person name="Hornburger P."/>
            <person name="Mueller R.-W."/>
            <person name="Bruemmer F."/>
            <person name="Labrenz M."/>
            <person name="Spormann A.M."/>
            <person name="Op den Camp H."/>
            <person name="Overmann J."/>
            <person name="Amann R."/>
            <person name="Jetten M.S.M."/>
            <person name="Mascher T."/>
            <person name="Medema M.H."/>
            <person name="Devos D.P."/>
            <person name="Kaster A.-K."/>
            <person name="Ovreas L."/>
            <person name="Rohde M."/>
            <person name="Galperin M.Y."/>
            <person name="Jogler C."/>
        </authorList>
    </citation>
    <scope>NUCLEOTIDE SEQUENCE [LARGE SCALE GENOMIC DNA]</scope>
    <source>
        <strain evidence="6 7">Pan44</strain>
    </source>
</reference>
<dbReference type="EMBL" id="CP036271">
    <property type="protein sequence ID" value="QDT54580.1"/>
    <property type="molecule type" value="Genomic_DNA"/>
</dbReference>
<dbReference type="AlphaFoldDB" id="A0A517SEM6"/>
<dbReference type="SUPFAM" id="SSF48008">
    <property type="entry name" value="GntR ligand-binding domain-like"/>
    <property type="match status" value="1"/>
</dbReference>
<dbReference type="Pfam" id="PF07729">
    <property type="entry name" value="FCD"/>
    <property type="match status" value="1"/>
</dbReference>
<dbReference type="KEGG" id="ccos:Pan44_26130"/>
<dbReference type="FunCoup" id="A0A517SEM6">
    <property type="interactions" value="86"/>
</dbReference>
<gene>
    <name evidence="6" type="primary">lutR</name>
    <name evidence="6" type="ORF">Pan44_26130</name>
</gene>
<dbReference type="SMART" id="SM00895">
    <property type="entry name" value="FCD"/>
    <property type="match status" value="1"/>
</dbReference>
<keyword evidence="7" id="KW-1185">Reference proteome</keyword>
<protein>
    <submittedName>
        <fullName evidence="6">HTH-type transcriptional regulator LutR</fullName>
    </submittedName>
</protein>
<keyword evidence="4" id="KW-0175">Coiled coil</keyword>
<evidence type="ECO:0000256" key="4">
    <source>
        <dbReference type="SAM" id="Coils"/>
    </source>
</evidence>
<organism evidence="6 7">
    <name type="scientific">Caulifigura coniformis</name>
    <dbReference type="NCBI Taxonomy" id="2527983"/>
    <lineage>
        <taxon>Bacteria</taxon>
        <taxon>Pseudomonadati</taxon>
        <taxon>Planctomycetota</taxon>
        <taxon>Planctomycetia</taxon>
        <taxon>Planctomycetales</taxon>
        <taxon>Planctomycetaceae</taxon>
        <taxon>Caulifigura</taxon>
    </lineage>
</organism>
<evidence type="ECO:0000256" key="1">
    <source>
        <dbReference type="ARBA" id="ARBA00023015"/>
    </source>
</evidence>
<sequence length="222" mass="24522">MPTRKSAGPSPKRSGALTARVYERLREEILDGVHPQGTHLSIQSIATSMRTSNGPVITALHRLAHEGLVQHGRGSGYRIAEWTPLLLDQLLVVRRALETEAARLAARLSNREDIDELQTHIAQMEAMVAEGRRADAERIDVELHVAIAKLSRNAQLIDALARSHMLEIVRRRLLANAPRGDFKNMARNHQILIDAIASGDPDEAGKAMHWHLRSKSSTTGNA</sequence>
<dbReference type="Gene3D" id="1.20.120.530">
    <property type="entry name" value="GntR ligand-binding domain-like"/>
    <property type="match status" value="1"/>
</dbReference>
<dbReference type="InterPro" id="IPR036388">
    <property type="entry name" value="WH-like_DNA-bd_sf"/>
</dbReference>
<dbReference type="InterPro" id="IPR000524">
    <property type="entry name" value="Tscrpt_reg_HTH_GntR"/>
</dbReference>
<dbReference type="Proteomes" id="UP000315700">
    <property type="component" value="Chromosome"/>
</dbReference>
<evidence type="ECO:0000256" key="3">
    <source>
        <dbReference type="ARBA" id="ARBA00023163"/>
    </source>
</evidence>
<dbReference type="InterPro" id="IPR008920">
    <property type="entry name" value="TF_FadR/GntR_C"/>
</dbReference>
<accession>A0A517SEM6</accession>
<evidence type="ECO:0000313" key="7">
    <source>
        <dbReference type="Proteomes" id="UP000315700"/>
    </source>
</evidence>
<dbReference type="Pfam" id="PF00392">
    <property type="entry name" value="GntR"/>
    <property type="match status" value="1"/>
</dbReference>
<evidence type="ECO:0000256" key="2">
    <source>
        <dbReference type="ARBA" id="ARBA00023125"/>
    </source>
</evidence>
<feature type="domain" description="HTH gntR-type" evidence="5">
    <location>
        <begin position="15"/>
        <end position="82"/>
    </location>
</feature>
<dbReference type="Gene3D" id="1.10.10.10">
    <property type="entry name" value="Winged helix-like DNA-binding domain superfamily/Winged helix DNA-binding domain"/>
    <property type="match status" value="1"/>
</dbReference>
<name>A0A517SEM6_9PLAN</name>
<dbReference type="PANTHER" id="PTHR43537">
    <property type="entry name" value="TRANSCRIPTIONAL REGULATOR, GNTR FAMILY"/>
    <property type="match status" value="1"/>
</dbReference>
<dbReference type="GO" id="GO:0003677">
    <property type="term" value="F:DNA binding"/>
    <property type="evidence" value="ECO:0007669"/>
    <property type="project" value="UniProtKB-KW"/>
</dbReference>
<dbReference type="PANTHER" id="PTHR43537:SF5">
    <property type="entry name" value="UXU OPERON TRANSCRIPTIONAL REGULATOR"/>
    <property type="match status" value="1"/>
</dbReference>
<keyword evidence="1" id="KW-0805">Transcription regulation</keyword>
<proteinExistence type="predicted"/>